<name>A0A0E9RMV7_ANGAN</name>
<organism evidence="2">
    <name type="scientific">Anguilla anguilla</name>
    <name type="common">European freshwater eel</name>
    <name type="synonym">Muraena anguilla</name>
    <dbReference type="NCBI Taxonomy" id="7936"/>
    <lineage>
        <taxon>Eukaryota</taxon>
        <taxon>Metazoa</taxon>
        <taxon>Chordata</taxon>
        <taxon>Craniata</taxon>
        <taxon>Vertebrata</taxon>
        <taxon>Euteleostomi</taxon>
        <taxon>Actinopterygii</taxon>
        <taxon>Neopterygii</taxon>
        <taxon>Teleostei</taxon>
        <taxon>Anguilliformes</taxon>
        <taxon>Anguillidae</taxon>
        <taxon>Anguilla</taxon>
    </lineage>
</organism>
<reference evidence="2" key="1">
    <citation type="submission" date="2014-11" db="EMBL/GenBank/DDBJ databases">
        <authorList>
            <person name="Amaro Gonzalez C."/>
        </authorList>
    </citation>
    <scope>NUCLEOTIDE SEQUENCE</scope>
</reference>
<sequence>MCRLKHQSQNTTHTQKKSSQLLRQNTKSIIHLY</sequence>
<evidence type="ECO:0000256" key="1">
    <source>
        <dbReference type="SAM" id="MobiDB-lite"/>
    </source>
</evidence>
<reference evidence="2" key="2">
    <citation type="journal article" date="2015" name="Fish Shellfish Immunol.">
        <title>Early steps in the European eel (Anguilla anguilla)-Vibrio vulnificus interaction in the gills: Role of the RtxA13 toxin.</title>
        <authorList>
            <person name="Callol A."/>
            <person name="Pajuelo D."/>
            <person name="Ebbesson L."/>
            <person name="Teles M."/>
            <person name="MacKenzie S."/>
            <person name="Amaro C."/>
        </authorList>
    </citation>
    <scope>NUCLEOTIDE SEQUENCE</scope>
</reference>
<feature type="compositionally biased region" description="Polar residues" evidence="1">
    <location>
        <begin position="7"/>
        <end position="33"/>
    </location>
</feature>
<accession>A0A0E9RMV7</accession>
<dbReference type="EMBL" id="GBXM01078168">
    <property type="protein sequence ID" value="JAH30409.1"/>
    <property type="molecule type" value="Transcribed_RNA"/>
</dbReference>
<protein>
    <submittedName>
        <fullName evidence="2">Uncharacterized protein</fullName>
    </submittedName>
</protein>
<feature type="region of interest" description="Disordered" evidence="1">
    <location>
        <begin position="1"/>
        <end position="33"/>
    </location>
</feature>
<evidence type="ECO:0000313" key="2">
    <source>
        <dbReference type="EMBL" id="JAH30409.1"/>
    </source>
</evidence>
<proteinExistence type="predicted"/>
<dbReference type="AlphaFoldDB" id="A0A0E9RMV7"/>